<organism evidence="3 4">
    <name type="scientific">Actinomadura gamaensis</name>
    <dbReference type="NCBI Taxonomy" id="1763541"/>
    <lineage>
        <taxon>Bacteria</taxon>
        <taxon>Bacillati</taxon>
        <taxon>Actinomycetota</taxon>
        <taxon>Actinomycetes</taxon>
        <taxon>Streptosporangiales</taxon>
        <taxon>Thermomonosporaceae</taxon>
        <taxon>Actinomadura</taxon>
    </lineage>
</organism>
<feature type="compositionally biased region" description="Pro residues" evidence="1">
    <location>
        <begin position="28"/>
        <end position="39"/>
    </location>
</feature>
<proteinExistence type="predicted"/>
<keyword evidence="2" id="KW-1133">Transmembrane helix</keyword>
<feature type="transmembrane region" description="Helical" evidence="2">
    <location>
        <begin position="49"/>
        <end position="77"/>
    </location>
</feature>
<comment type="caution">
    <text evidence="3">The sequence shown here is derived from an EMBL/GenBank/DDBJ whole genome shotgun (WGS) entry which is preliminary data.</text>
</comment>
<name>A0ABV9U2F6_9ACTN</name>
<dbReference type="EMBL" id="JBHSIT010000007">
    <property type="protein sequence ID" value="MFC4910640.1"/>
    <property type="molecule type" value="Genomic_DNA"/>
</dbReference>
<feature type="transmembrane region" description="Helical" evidence="2">
    <location>
        <begin position="98"/>
        <end position="120"/>
    </location>
</feature>
<feature type="region of interest" description="Disordered" evidence="1">
    <location>
        <begin position="1"/>
        <end position="44"/>
    </location>
</feature>
<dbReference type="Proteomes" id="UP001595872">
    <property type="component" value="Unassembled WGS sequence"/>
</dbReference>
<feature type="compositionally biased region" description="Basic and acidic residues" evidence="1">
    <location>
        <begin position="15"/>
        <end position="27"/>
    </location>
</feature>
<sequence>MNEQPGPSGPPASEDPWRPPEQQDPRDPQGPPPGGPTPPGAAEQAARRALWLGVGSLVITLFFWPLGLALGIAAVVVGTRARRLAAHRAGSPPGVTGGIVTGAISVVLGVVMLGFAVYLWPEVSGLENCKSTANTQTDKSACEDKWLPEIARKLHVRTSDLDPLKGML</sequence>
<evidence type="ECO:0000313" key="3">
    <source>
        <dbReference type="EMBL" id="MFC4910640.1"/>
    </source>
</evidence>
<evidence type="ECO:0000256" key="1">
    <source>
        <dbReference type="SAM" id="MobiDB-lite"/>
    </source>
</evidence>
<keyword evidence="4" id="KW-1185">Reference proteome</keyword>
<evidence type="ECO:0000256" key="2">
    <source>
        <dbReference type="SAM" id="Phobius"/>
    </source>
</evidence>
<gene>
    <name evidence="3" type="ORF">ACFPCY_25225</name>
</gene>
<reference evidence="4" key="1">
    <citation type="journal article" date="2019" name="Int. J. Syst. Evol. Microbiol.">
        <title>The Global Catalogue of Microorganisms (GCM) 10K type strain sequencing project: providing services to taxonomists for standard genome sequencing and annotation.</title>
        <authorList>
            <consortium name="The Broad Institute Genomics Platform"/>
            <consortium name="The Broad Institute Genome Sequencing Center for Infectious Disease"/>
            <person name="Wu L."/>
            <person name="Ma J."/>
        </authorList>
    </citation>
    <scope>NUCLEOTIDE SEQUENCE [LARGE SCALE GENOMIC DNA]</scope>
    <source>
        <strain evidence="4">KLKA75</strain>
    </source>
</reference>
<keyword evidence="2" id="KW-0472">Membrane</keyword>
<accession>A0ABV9U2F6</accession>
<evidence type="ECO:0008006" key="5">
    <source>
        <dbReference type="Google" id="ProtNLM"/>
    </source>
</evidence>
<dbReference type="RefSeq" id="WP_378259129.1">
    <property type="nucleotide sequence ID" value="NZ_JBHSIT010000007.1"/>
</dbReference>
<evidence type="ECO:0000313" key="4">
    <source>
        <dbReference type="Proteomes" id="UP001595872"/>
    </source>
</evidence>
<protein>
    <recommendedName>
        <fullName evidence="5">DUF4190 domain-containing protein</fullName>
    </recommendedName>
</protein>
<keyword evidence="2" id="KW-0812">Transmembrane</keyword>